<dbReference type="AlphaFoldDB" id="A0A0N9IF83"/>
<dbReference type="STRING" id="860235.AOZ06_49810"/>
<gene>
    <name evidence="1" type="ORF">AOZ06_49810</name>
</gene>
<dbReference type="EMBL" id="CP012752">
    <property type="protein sequence ID" value="ALG13901.1"/>
    <property type="molecule type" value="Genomic_DNA"/>
</dbReference>
<protein>
    <recommendedName>
        <fullName evidence="3">WXG100 family type VII secretion target</fullName>
    </recommendedName>
</protein>
<dbReference type="KEGG" id="kphy:AOZ06_49810"/>
<name>A0A0N9IF83_9PSEU</name>
<accession>A0A0N9IF83</accession>
<keyword evidence="2" id="KW-1185">Reference proteome</keyword>
<reference evidence="1 2" key="1">
    <citation type="submission" date="2015-07" db="EMBL/GenBank/DDBJ databases">
        <title>Genome sequencing of Kibdelosporangium phytohabitans.</title>
        <authorList>
            <person name="Qin S."/>
            <person name="Xing K."/>
        </authorList>
    </citation>
    <scope>NUCLEOTIDE SEQUENCE [LARGE SCALE GENOMIC DNA]</scope>
    <source>
        <strain evidence="1 2">KLBMP1111</strain>
    </source>
</reference>
<evidence type="ECO:0008006" key="3">
    <source>
        <dbReference type="Google" id="ProtNLM"/>
    </source>
</evidence>
<sequence>MAMGDERRAGAIELAGVAAGLTEDATTLTGELRAQGRPWGDDVAGRSFAKDYVPAADALSKAVGEVAAALTRIAENLEARTGQPGAQPFGNTRV</sequence>
<organism evidence="1 2">
    <name type="scientific">Kibdelosporangium phytohabitans</name>
    <dbReference type="NCBI Taxonomy" id="860235"/>
    <lineage>
        <taxon>Bacteria</taxon>
        <taxon>Bacillati</taxon>
        <taxon>Actinomycetota</taxon>
        <taxon>Actinomycetes</taxon>
        <taxon>Pseudonocardiales</taxon>
        <taxon>Pseudonocardiaceae</taxon>
        <taxon>Kibdelosporangium</taxon>
    </lineage>
</organism>
<evidence type="ECO:0000313" key="2">
    <source>
        <dbReference type="Proteomes" id="UP000063699"/>
    </source>
</evidence>
<evidence type="ECO:0000313" key="1">
    <source>
        <dbReference type="EMBL" id="ALG13901.1"/>
    </source>
</evidence>
<dbReference type="Proteomes" id="UP000063699">
    <property type="component" value="Chromosome"/>
</dbReference>
<proteinExistence type="predicted"/>